<evidence type="ECO:0000313" key="1">
    <source>
        <dbReference type="EMBL" id="MED6113470.1"/>
    </source>
</evidence>
<accession>A0ABU6QNH3</accession>
<evidence type="ECO:0000313" key="2">
    <source>
        <dbReference type="Proteomes" id="UP001341840"/>
    </source>
</evidence>
<protein>
    <submittedName>
        <fullName evidence="1">Uncharacterized protein</fullName>
    </submittedName>
</protein>
<keyword evidence="2" id="KW-1185">Reference proteome</keyword>
<sequence>MEKVGVLLSRFGSSLQSPDNFFGHLKGLPLSRQFKGPRIITQIIVTALTLRQTGFFVDNRDSQTPFVSAIAAGRKQDNIALKLENREIEAGHGAGYFGPHYWSRRGEWRRLKAAAADGGGHGANLKAELMMVAAVQDSGKSGQRGAAK</sequence>
<proteinExistence type="predicted"/>
<gene>
    <name evidence="1" type="ORF">PIB30_071029</name>
</gene>
<name>A0ABU6QNH3_9FABA</name>
<organism evidence="1 2">
    <name type="scientific">Stylosanthes scabra</name>
    <dbReference type="NCBI Taxonomy" id="79078"/>
    <lineage>
        <taxon>Eukaryota</taxon>
        <taxon>Viridiplantae</taxon>
        <taxon>Streptophyta</taxon>
        <taxon>Embryophyta</taxon>
        <taxon>Tracheophyta</taxon>
        <taxon>Spermatophyta</taxon>
        <taxon>Magnoliopsida</taxon>
        <taxon>eudicotyledons</taxon>
        <taxon>Gunneridae</taxon>
        <taxon>Pentapetalae</taxon>
        <taxon>rosids</taxon>
        <taxon>fabids</taxon>
        <taxon>Fabales</taxon>
        <taxon>Fabaceae</taxon>
        <taxon>Papilionoideae</taxon>
        <taxon>50 kb inversion clade</taxon>
        <taxon>dalbergioids sensu lato</taxon>
        <taxon>Dalbergieae</taxon>
        <taxon>Pterocarpus clade</taxon>
        <taxon>Stylosanthes</taxon>
    </lineage>
</organism>
<dbReference type="Proteomes" id="UP001341840">
    <property type="component" value="Unassembled WGS sequence"/>
</dbReference>
<dbReference type="EMBL" id="JASCZI010000813">
    <property type="protein sequence ID" value="MED6113470.1"/>
    <property type="molecule type" value="Genomic_DNA"/>
</dbReference>
<comment type="caution">
    <text evidence="1">The sequence shown here is derived from an EMBL/GenBank/DDBJ whole genome shotgun (WGS) entry which is preliminary data.</text>
</comment>
<reference evidence="1 2" key="1">
    <citation type="journal article" date="2023" name="Plants (Basel)">
        <title>Bridging the Gap: Combining Genomics and Transcriptomics Approaches to Understand Stylosanthes scabra, an Orphan Legume from the Brazilian Caatinga.</title>
        <authorList>
            <person name="Ferreira-Neto J.R.C."/>
            <person name="da Silva M.D."/>
            <person name="Binneck E."/>
            <person name="de Melo N.F."/>
            <person name="da Silva R.H."/>
            <person name="de Melo A.L.T.M."/>
            <person name="Pandolfi V."/>
            <person name="Bustamante F.O."/>
            <person name="Brasileiro-Vidal A.C."/>
            <person name="Benko-Iseppon A.M."/>
        </authorList>
    </citation>
    <scope>NUCLEOTIDE SEQUENCE [LARGE SCALE GENOMIC DNA]</scope>
    <source>
        <tissue evidence="1">Leaves</tissue>
    </source>
</reference>